<proteinExistence type="predicted"/>
<comment type="caution">
    <text evidence="1">The sequence shown here is derived from an EMBL/GenBank/DDBJ whole genome shotgun (WGS) entry which is preliminary data.</text>
</comment>
<name>A0ABT6QVP8_9PSED</name>
<organism evidence="1 2">
    <name type="scientific">Pseudomonas fungipugnans</name>
    <dbReference type="NCBI Taxonomy" id="3024217"/>
    <lineage>
        <taxon>Bacteria</taxon>
        <taxon>Pseudomonadati</taxon>
        <taxon>Pseudomonadota</taxon>
        <taxon>Gammaproteobacteria</taxon>
        <taxon>Pseudomonadales</taxon>
        <taxon>Pseudomonadaceae</taxon>
        <taxon>Pseudomonas</taxon>
    </lineage>
</organism>
<reference evidence="1 2" key="1">
    <citation type="submission" date="2023-02" db="EMBL/GenBank/DDBJ databases">
        <title>Pseudomonas chrutzelriedensis sp. nov., a potently antifungal strain isolated from moss.</title>
        <authorList>
            <person name="Schnyder A."/>
            <person name="Kalawong R."/>
            <person name="Eberl L."/>
            <person name="Agnoli K."/>
        </authorList>
    </citation>
    <scope>NUCLEOTIDE SEQUENCE [LARGE SCALE GENOMIC DNA]</scope>
    <source>
        <strain evidence="1 2">681</strain>
    </source>
</reference>
<dbReference type="RefSeq" id="WP_282317089.1">
    <property type="nucleotide sequence ID" value="NZ_JARBWL010000002.1"/>
</dbReference>
<protein>
    <submittedName>
        <fullName evidence="1">Uncharacterized protein</fullName>
    </submittedName>
</protein>
<gene>
    <name evidence="1" type="ORF">POF45_26680</name>
</gene>
<evidence type="ECO:0000313" key="1">
    <source>
        <dbReference type="EMBL" id="MDI2594982.1"/>
    </source>
</evidence>
<sequence length="101" mass="11350">MKTQNKEFELNGRQPAPLALLAFMVGDCDWVAAVDEAGARKVLEQMNGEEPGAYNDWDVERVSDEWLDKTWCEEDDRTKIAGTLREWLAAATEPAYLAGTE</sequence>
<dbReference type="EMBL" id="JARBWL010000002">
    <property type="protein sequence ID" value="MDI2594982.1"/>
    <property type="molecule type" value="Genomic_DNA"/>
</dbReference>
<evidence type="ECO:0000313" key="2">
    <source>
        <dbReference type="Proteomes" id="UP001159100"/>
    </source>
</evidence>
<dbReference type="Proteomes" id="UP001159100">
    <property type="component" value="Unassembled WGS sequence"/>
</dbReference>
<keyword evidence="2" id="KW-1185">Reference proteome</keyword>
<accession>A0ABT6QVP8</accession>